<comment type="caution">
    <text evidence="3">The sequence shown here is derived from an EMBL/GenBank/DDBJ whole genome shotgun (WGS) entry which is preliminary data.</text>
</comment>
<sequence>MKLLAALFLSLVCVGYASDVPQEESSEALPLPLLEFYSPDWNQTQLQEEAGAVGDANSQKALLDRINFERARRGLRTVCLNSKLTKAAQLHTDDMARSGIMSHSGTDGSTPKMRILRQKFQYSKYGETVAAGQTSVTSVMNAWMNSKGHHDIIMDPLHRFVGPGYAYSSKRTDLFRHYWTLDFGNSGSEACDPK</sequence>
<name>A0A8K1CMP1_PYTOL</name>
<feature type="signal peptide" evidence="1">
    <location>
        <begin position="1"/>
        <end position="17"/>
    </location>
</feature>
<feature type="chain" id="PRO_5035471427" description="SCP domain-containing protein" evidence="1">
    <location>
        <begin position="18"/>
        <end position="194"/>
    </location>
</feature>
<protein>
    <recommendedName>
        <fullName evidence="2">SCP domain-containing protein</fullName>
    </recommendedName>
</protein>
<keyword evidence="4" id="KW-1185">Reference proteome</keyword>
<dbReference type="CDD" id="cd05379">
    <property type="entry name" value="CAP_bacterial"/>
    <property type="match status" value="1"/>
</dbReference>
<organism evidence="3 4">
    <name type="scientific">Pythium oligandrum</name>
    <name type="common">Mycoparasitic fungus</name>
    <dbReference type="NCBI Taxonomy" id="41045"/>
    <lineage>
        <taxon>Eukaryota</taxon>
        <taxon>Sar</taxon>
        <taxon>Stramenopiles</taxon>
        <taxon>Oomycota</taxon>
        <taxon>Peronosporomycetes</taxon>
        <taxon>Pythiales</taxon>
        <taxon>Pythiaceae</taxon>
        <taxon>Pythium</taxon>
    </lineage>
</organism>
<evidence type="ECO:0000256" key="1">
    <source>
        <dbReference type="SAM" id="SignalP"/>
    </source>
</evidence>
<dbReference type="AlphaFoldDB" id="A0A8K1CMP1"/>
<evidence type="ECO:0000313" key="3">
    <source>
        <dbReference type="EMBL" id="TMW65718.1"/>
    </source>
</evidence>
<accession>A0A8K1CMP1</accession>
<dbReference type="SUPFAM" id="SSF55797">
    <property type="entry name" value="PR-1-like"/>
    <property type="match status" value="1"/>
</dbReference>
<dbReference type="Pfam" id="PF00188">
    <property type="entry name" value="CAP"/>
    <property type="match status" value="1"/>
</dbReference>
<evidence type="ECO:0000259" key="2">
    <source>
        <dbReference type="Pfam" id="PF00188"/>
    </source>
</evidence>
<reference evidence="3" key="1">
    <citation type="submission" date="2019-03" db="EMBL/GenBank/DDBJ databases">
        <title>Long read genome sequence of the mycoparasitic Pythium oligandrum ATCC 38472 isolated from sugarbeet rhizosphere.</title>
        <authorList>
            <person name="Gaulin E."/>
        </authorList>
    </citation>
    <scope>NUCLEOTIDE SEQUENCE</scope>
    <source>
        <strain evidence="3">ATCC 38472_TT</strain>
    </source>
</reference>
<dbReference type="EMBL" id="SPLM01000037">
    <property type="protein sequence ID" value="TMW65718.1"/>
    <property type="molecule type" value="Genomic_DNA"/>
</dbReference>
<evidence type="ECO:0000313" key="4">
    <source>
        <dbReference type="Proteomes" id="UP000794436"/>
    </source>
</evidence>
<gene>
    <name evidence="3" type="ORF">Poli38472_008360</name>
</gene>
<dbReference type="PANTHER" id="PTHR31157">
    <property type="entry name" value="SCP DOMAIN-CONTAINING PROTEIN"/>
    <property type="match status" value="1"/>
</dbReference>
<dbReference type="InterPro" id="IPR014044">
    <property type="entry name" value="CAP_dom"/>
</dbReference>
<dbReference type="PANTHER" id="PTHR31157:SF1">
    <property type="entry name" value="SCP DOMAIN-CONTAINING PROTEIN"/>
    <property type="match status" value="1"/>
</dbReference>
<keyword evidence="1" id="KW-0732">Signal</keyword>
<dbReference type="OrthoDB" id="97450at2759"/>
<feature type="domain" description="SCP" evidence="2">
    <location>
        <begin position="63"/>
        <end position="183"/>
    </location>
</feature>
<proteinExistence type="predicted"/>
<dbReference type="Proteomes" id="UP000794436">
    <property type="component" value="Unassembled WGS sequence"/>
</dbReference>
<dbReference type="Gene3D" id="3.40.33.10">
    <property type="entry name" value="CAP"/>
    <property type="match status" value="1"/>
</dbReference>
<dbReference type="InterPro" id="IPR035940">
    <property type="entry name" value="CAP_sf"/>
</dbReference>